<evidence type="ECO:0000256" key="2">
    <source>
        <dbReference type="ARBA" id="ARBA00009813"/>
    </source>
</evidence>
<dbReference type="OrthoDB" id="12976at2"/>
<dbReference type="InterPro" id="IPR009094">
    <property type="entry name" value="DiS-bond_isomerase_DsbC/G_N_sf"/>
</dbReference>
<evidence type="ECO:0000259" key="9">
    <source>
        <dbReference type="Pfam" id="PF13098"/>
    </source>
</evidence>
<dbReference type="Pfam" id="PF10411">
    <property type="entry name" value="DsbC_N"/>
    <property type="match status" value="1"/>
</dbReference>
<dbReference type="InterPro" id="IPR051470">
    <property type="entry name" value="Thiol:disulfide_interchange"/>
</dbReference>
<proteinExistence type="inferred from homology"/>
<dbReference type="PANTHER" id="PTHR35272">
    <property type="entry name" value="THIOL:DISULFIDE INTERCHANGE PROTEIN DSBC-RELATED"/>
    <property type="match status" value="1"/>
</dbReference>
<dbReference type="EMBL" id="FOFS01000021">
    <property type="protein sequence ID" value="SER21276.1"/>
    <property type="molecule type" value="Genomic_DNA"/>
</dbReference>
<evidence type="ECO:0000256" key="1">
    <source>
        <dbReference type="ARBA" id="ARBA00004418"/>
    </source>
</evidence>
<dbReference type="PANTHER" id="PTHR35272:SF3">
    <property type="entry name" value="THIOL:DISULFIDE INTERCHANGE PROTEIN DSBC"/>
    <property type="match status" value="1"/>
</dbReference>
<dbReference type="RefSeq" id="WP_093289617.1">
    <property type="nucleotide sequence ID" value="NZ_FOFS01000021.1"/>
</dbReference>
<comment type="similarity">
    <text evidence="2 7">Belongs to the thioredoxin family. DsbC subfamily.</text>
</comment>
<evidence type="ECO:0000256" key="3">
    <source>
        <dbReference type="ARBA" id="ARBA00022729"/>
    </source>
</evidence>
<comment type="subcellular location">
    <subcellularLocation>
        <location evidence="1 7">Periplasm</location>
    </subcellularLocation>
</comment>
<dbReference type="PROSITE" id="PS51257">
    <property type="entry name" value="PROKAR_LIPOPROTEIN"/>
    <property type="match status" value="1"/>
</dbReference>
<evidence type="ECO:0000313" key="11">
    <source>
        <dbReference type="Proteomes" id="UP000199233"/>
    </source>
</evidence>
<feature type="domain" description="Thioredoxin-like fold" evidence="9">
    <location>
        <begin position="113"/>
        <end position="238"/>
    </location>
</feature>
<dbReference type="Gene3D" id="3.10.450.70">
    <property type="entry name" value="Disulphide bond isomerase, DsbC/G, N-terminal"/>
    <property type="match status" value="1"/>
</dbReference>
<dbReference type="SUPFAM" id="SSF54423">
    <property type="entry name" value="DsbC/DsbG N-terminal domain-like"/>
    <property type="match status" value="1"/>
</dbReference>
<keyword evidence="6 7" id="KW-0676">Redox-active center</keyword>
<dbReference type="GO" id="GO:0042597">
    <property type="term" value="C:periplasmic space"/>
    <property type="evidence" value="ECO:0007669"/>
    <property type="project" value="UniProtKB-SubCell"/>
</dbReference>
<evidence type="ECO:0000256" key="5">
    <source>
        <dbReference type="ARBA" id="ARBA00023157"/>
    </source>
</evidence>
<evidence type="ECO:0000256" key="4">
    <source>
        <dbReference type="ARBA" id="ARBA00022764"/>
    </source>
</evidence>
<keyword evidence="11" id="KW-1185">Reference proteome</keyword>
<keyword evidence="5" id="KW-1015">Disulfide bond</keyword>
<keyword evidence="4 7" id="KW-0574">Periplasm</keyword>
<comment type="function">
    <text evidence="7">Required for disulfide bond formation in some periplasmic proteins. Acts by transferring its disulfide bond to other proteins and is reduced in the process.</text>
</comment>
<reference evidence="10 11" key="1">
    <citation type="submission" date="2016-10" db="EMBL/GenBank/DDBJ databases">
        <authorList>
            <person name="de Groot N.N."/>
        </authorList>
    </citation>
    <scope>NUCLEOTIDE SEQUENCE [LARGE SCALE GENOMIC DNA]</scope>
    <source>
        <strain evidence="10 11">DSM 25927</strain>
    </source>
</reference>
<dbReference type="AlphaFoldDB" id="A0A1H9MC51"/>
<dbReference type="SUPFAM" id="SSF52833">
    <property type="entry name" value="Thioredoxin-like"/>
    <property type="match status" value="1"/>
</dbReference>
<dbReference type="Gene3D" id="3.40.30.10">
    <property type="entry name" value="Glutaredoxin"/>
    <property type="match status" value="1"/>
</dbReference>
<organism evidence="10 11">
    <name type="scientific">Solimonas aquatica</name>
    <dbReference type="NCBI Taxonomy" id="489703"/>
    <lineage>
        <taxon>Bacteria</taxon>
        <taxon>Pseudomonadati</taxon>
        <taxon>Pseudomonadota</taxon>
        <taxon>Gammaproteobacteria</taxon>
        <taxon>Nevskiales</taxon>
        <taxon>Nevskiaceae</taxon>
        <taxon>Solimonas</taxon>
    </lineage>
</organism>
<dbReference type="Pfam" id="PF13098">
    <property type="entry name" value="Thioredoxin_2"/>
    <property type="match status" value="1"/>
</dbReference>
<sequence length="250" mass="26649">MKAGLSLGLVLVALAIGGCAGKKESGAEQVQAKLAKLLPGLKPENVRPAQAAGLYEVQDGANFGYVTADGKYLITGDLVDLASGQSLTEVTRRGNRLAQLKTLGEQNMIVFPAQGAAKHVVTVFTDVDCGYCRKFHSQIADYNARGIEVRYVFYPRTGPDTDSFRKAEVVWCSADRKTALTEAKLGGAVNGNTQCDNPVRREWDLGNDLGLRGTPMLVLEDGSVVNGYLPPDALAQRLESPDSGGLAHRG</sequence>
<protein>
    <recommendedName>
        <fullName evidence="7">Thiol:disulfide interchange protein</fullName>
    </recommendedName>
</protein>
<keyword evidence="3 7" id="KW-0732">Signal</keyword>
<dbReference type="InterPro" id="IPR033954">
    <property type="entry name" value="DiS-bond_Isoase_DsbC/G"/>
</dbReference>
<dbReference type="InterPro" id="IPR036249">
    <property type="entry name" value="Thioredoxin-like_sf"/>
</dbReference>
<evidence type="ECO:0000256" key="7">
    <source>
        <dbReference type="RuleBase" id="RU364038"/>
    </source>
</evidence>
<dbReference type="InterPro" id="IPR012336">
    <property type="entry name" value="Thioredoxin-like_fold"/>
</dbReference>
<evidence type="ECO:0000256" key="6">
    <source>
        <dbReference type="ARBA" id="ARBA00023284"/>
    </source>
</evidence>
<dbReference type="Proteomes" id="UP000199233">
    <property type="component" value="Unassembled WGS sequence"/>
</dbReference>
<feature type="domain" description="Disulphide bond isomerase DsbC/G N-terminal" evidence="8">
    <location>
        <begin position="26"/>
        <end position="89"/>
    </location>
</feature>
<evidence type="ECO:0000259" key="8">
    <source>
        <dbReference type="Pfam" id="PF10411"/>
    </source>
</evidence>
<accession>A0A1H9MC51</accession>
<gene>
    <name evidence="10" type="ORF">SAMN04488038_1215</name>
</gene>
<name>A0A1H9MC51_9GAMM</name>
<dbReference type="STRING" id="489703.SAMN04488038_1215"/>
<evidence type="ECO:0000313" key="10">
    <source>
        <dbReference type="EMBL" id="SER21276.1"/>
    </source>
</evidence>
<dbReference type="InterPro" id="IPR018950">
    <property type="entry name" value="DiS-bond_isomerase_DsbC/G_N"/>
</dbReference>
<dbReference type="CDD" id="cd03020">
    <property type="entry name" value="DsbA_DsbC_DsbG"/>
    <property type="match status" value="1"/>
</dbReference>